<protein>
    <submittedName>
        <fullName evidence="7">RNA polymerase II accessory factor CDC73</fullName>
    </submittedName>
</protein>
<dbReference type="GO" id="GO:0000993">
    <property type="term" value="F:RNA polymerase II complex binding"/>
    <property type="evidence" value="ECO:0007669"/>
    <property type="project" value="TreeGrafter"/>
</dbReference>
<organism evidence="7 8">
    <name type="scientific">Babesia caballi</name>
    <dbReference type="NCBI Taxonomy" id="5871"/>
    <lineage>
        <taxon>Eukaryota</taxon>
        <taxon>Sar</taxon>
        <taxon>Alveolata</taxon>
        <taxon>Apicomplexa</taxon>
        <taxon>Aconoidasida</taxon>
        <taxon>Piroplasmida</taxon>
        <taxon>Babesiidae</taxon>
        <taxon>Babesia</taxon>
    </lineage>
</organism>
<dbReference type="Gene3D" id="3.40.50.11990">
    <property type="entry name" value="RNA polymerase II accessory factor, Cdc73 C-terminal domain"/>
    <property type="match status" value="1"/>
</dbReference>
<dbReference type="GO" id="GO:0006368">
    <property type="term" value="P:transcription elongation by RNA polymerase II"/>
    <property type="evidence" value="ECO:0007669"/>
    <property type="project" value="InterPro"/>
</dbReference>
<dbReference type="InterPro" id="IPR007852">
    <property type="entry name" value="Cdc73/Parafibromin"/>
</dbReference>
<keyword evidence="4" id="KW-0539">Nucleus</keyword>
<sequence length="467" mass="51862">MDGSQPIFDDGWDARATQEHNAAYWADKASTSSITLLKSVYAGNVTVDFAMEPPGVLVCRVPEQNVTVNMLDPSGLRSRRGETYVIGDIILLLCVRREDYTYSSITKRGFKYINVLERDRIKSILDDPDTSPELLEAKTRYISIKTAGSGGVGGGKDDSGDDAMSPKGGSKHMIDMVMKRVEDSYRACMKDGSSEDEKEHKVAKKEFRNMCVLAATLIERPLRTRMSVITAHGEGFERVLQKLEAAQALKVASKPRDAPKSVGNVLRAQSKLRVLDEICCKYRKKPVIIVPSGTMSIVARHNIKQLLEDHQFVDPQEIMRSKNAVVSTLPMNAVEVIHTIAGRNIKFRVVENSYTTKFTTSDWISVVCVILNVKGGQWQFNGYPFESFVDMFMTMKGALFIYDTDNIPAEMNNWDLKVGVAYFCCVLTLPQYIAGVPNQPESPSPRRVDCEGFLAVHGELPPAVAAS</sequence>
<evidence type="ECO:0000256" key="3">
    <source>
        <dbReference type="ARBA" id="ARBA00023163"/>
    </source>
</evidence>
<dbReference type="PANTHER" id="PTHR12466">
    <property type="entry name" value="CDC73 DOMAIN PROTEIN"/>
    <property type="match status" value="1"/>
</dbReference>
<proteinExistence type="inferred from homology"/>
<dbReference type="EMBL" id="BPLF01000003">
    <property type="protein sequence ID" value="GIX64536.1"/>
    <property type="molecule type" value="Genomic_DNA"/>
</dbReference>
<evidence type="ECO:0000313" key="7">
    <source>
        <dbReference type="EMBL" id="GIX64536.1"/>
    </source>
</evidence>
<comment type="similarity">
    <text evidence="2">Belongs to the CDC73 family.</text>
</comment>
<dbReference type="RefSeq" id="XP_067716605.1">
    <property type="nucleotide sequence ID" value="XM_067860504.1"/>
</dbReference>
<dbReference type="InterPro" id="IPR038103">
    <property type="entry name" value="CDC73_C_sf"/>
</dbReference>
<feature type="region of interest" description="Disordered" evidence="5">
    <location>
        <begin position="149"/>
        <end position="170"/>
    </location>
</feature>
<name>A0AAV4LXG8_BABCB</name>
<evidence type="ECO:0000259" key="6">
    <source>
        <dbReference type="Pfam" id="PF05179"/>
    </source>
</evidence>
<dbReference type="GeneID" id="94196017"/>
<dbReference type="PANTHER" id="PTHR12466:SF8">
    <property type="entry name" value="PARAFIBROMIN"/>
    <property type="match status" value="1"/>
</dbReference>
<evidence type="ECO:0000313" key="8">
    <source>
        <dbReference type="Proteomes" id="UP001497744"/>
    </source>
</evidence>
<gene>
    <name evidence="7" type="ORF">BcabD6B2_39710</name>
</gene>
<keyword evidence="3" id="KW-0804">Transcription</keyword>
<feature type="domain" description="Cell division control protein 73 C-terminal" evidence="6">
    <location>
        <begin position="283"/>
        <end position="417"/>
    </location>
</feature>
<evidence type="ECO:0000256" key="1">
    <source>
        <dbReference type="ARBA" id="ARBA00004123"/>
    </source>
</evidence>
<dbReference type="Proteomes" id="UP001497744">
    <property type="component" value="Unassembled WGS sequence"/>
</dbReference>
<dbReference type="InterPro" id="IPR031336">
    <property type="entry name" value="CDC73_C"/>
</dbReference>
<evidence type="ECO:0000256" key="5">
    <source>
        <dbReference type="SAM" id="MobiDB-lite"/>
    </source>
</evidence>
<evidence type="ECO:0000256" key="2">
    <source>
        <dbReference type="ARBA" id="ARBA00010427"/>
    </source>
</evidence>
<dbReference type="AlphaFoldDB" id="A0AAV4LXG8"/>
<evidence type="ECO:0000256" key="4">
    <source>
        <dbReference type="ARBA" id="ARBA00023242"/>
    </source>
</evidence>
<keyword evidence="8" id="KW-1185">Reference proteome</keyword>
<comment type="subcellular location">
    <subcellularLocation>
        <location evidence="1">Nucleus</location>
    </subcellularLocation>
</comment>
<dbReference type="Pfam" id="PF05179">
    <property type="entry name" value="CDC73_C"/>
    <property type="match status" value="1"/>
</dbReference>
<dbReference type="GO" id="GO:0032968">
    <property type="term" value="P:positive regulation of transcription elongation by RNA polymerase II"/>
    <property type="evidence" value="ECO:0007669"/>
    <property type="project" value="TreeGrafter"/>
</dbReference>
<reference evidence="7 8" key="1">
    <citation type="submission" date="2021-06" db="EMBL/GenBank/DDBJ databases">
        <title>Genome sequence of Babesia caballi.</title>
        <authorList>
            <person name="Yamagishi J."/>
            <person name="Kidaka T."/>
            <person name="Ochi A."/>
        </authorList>
    </citation>
    <scope>NUCLEOTIDE SEQUENCE [LARGE SCALE GENOMIC DNA]</scope>
    <source>
        <strain evidence="7">USDA-D6B2</strain>
    </source>
</reference>
<comment type="caution">
    <text evidence="7">The sequence shown here is derived from an EMBL/GenBank/DDBJ whole genome shotgun (WGS) entry which is preliminary data.</text>
</comment>
<accession>A0AAV4LXG8</accession>
<dbReference type="GO" id="GO:0016593">
    <property type="term" value="C:Cdc73/Paf1 complex"/>
    <property type="evidence" value="ECO:0007669"/>
    <property type="project" value="InterPro"/>
</dbReference>